<proteinExistence type="inferred from homology"/>
<dbReference type="MEROPS" id="M20.003"/>
<feature type="binding site" evidence="9 11">
    <location>
        <position position="196"/>
    </location>
    <ligand>
        <name>Zn(2+)</name>
        <dbReference type="ChEBI" id="CHEBI:29105"/>
        <label>1</label>
    </ligand>
</feature>
<dbReference type="Gene3D" id="3.30.70.360">
    <property type="match status" value="1"/>
</dbReference>
<dbReference type="GO" id="GO:0043171">
    <property type="term" value="P:peptide catabolic process"/>
    <property type="evidence" value="ECO:0007669"/>
    <property type="project" value="UniProtKB-UniRule"/>
</dbReference>
<evidence type="ECO:0000256" key="3">
    <source>
        <dbReference type="ARBA" id="ARBA00022438"/>
    </source>
</evidence>
<dbReference type="Pfam" id="PF07687">
    <property type="entry name" value="M20_dimer"/>
    <property type="match status" value="1"/>
</dbReference>
<keyword evidence="5 9" id="KW-0479">Metal-binding</keyword>
<comment type="catalytic activity">
    <reaction evidence="1 9">
        <text>Release of the N-terminal residue from a tripeptide.</text>
        <dbReference type="EC" id="3.4.11.4"/>
    </reaction>
</comment>
<evidence type="ECO:0000256" key="11">
    <source>
        <dbReference type="PIRSR" id="PIRSR037215-2"/>
    </source>
</evidence>
<dbReference type="NCBIfam" id="NF003976">
    <property type="entry name" value="PRK05469.1"/>
    <property type="match status" value="1"/>
</dbReference>
<comment type="similarity">
    <text evidence="2 9">Belongs to the peptidase M20B family.</text>
</comment>
<dbReference type="NCBIfam" id="NF009920">
    <property type="entry name" value="PRK13381.1"/>
    <property type="match status" value="1"/>
</dbReference>
<dbReference type="PROSITE" id="PS00758">
    <property type="entry name" value="ARGE_DAPE_CPG2_1"/>
    <property type="match status" value="1"/>
</dbReference>
<dbReference type="Proteomes" id="UP000031366">
    <property type="component" value="Unassembled WGS sequence"/>
</dbReference>
<feature type="binding site" evidence="9 11">
    <location>
        <position position="174"/>
    </location>
    <ligand>
        <name>Zn(2+)</name>
        <dbReference type="ChEBI" id="CHEBI:29105"/>
        <label>2</label>
    </ligand>
</feature>
<evidence type="ECO:0000256" key="2">
    <source>
        <dbReference type="ARBA" id="ARBA00009692"/>
    </source>
</evidence>
<dbReference type="PANTHER" id="PTHR42994:SF1">
    <property type="entry name" value="PEPTIDASE T"/>
    <property type="match status" value="1"/>
</dbReference>
<dbReference type="InterPro" id="IPR001261">
    <property type="entry name" value="ArgE/DapE_CS"/>
</dbReference>
<name>A0A0C1QWC2_9CLOT</name>
<dbReference type="GO" id="GO:0005737">
    <property type="term" value="C:cytoplasm"/>
    <property type="evidence" value="ECO:0007669"/>
    <property type="project" value="UniProtKB-SubCell"/>
</dbReference>
<feature type="active site" description="Proton acceptor" evidence="9 10">
    <location>
        <position position="173"/>
    </location>
</feature>
<comment type="cofactor">
    <cofactor evidence="9 11">
        <name>Zn(2+)</name>
        <dbReference type="ChEBI" id="CHEBI:29105"/>
    </cofactor>
    <text evidence="9 11">Binds 2 Zn(2+) ions per subunit.</text>
</comment>
<evidence type="ECO:0000313" key="13">
    <source>
        <dbReference type="EMBL" id="KIE45297.1"/>
    </source>
</evidence>
<evidence type="ECO:0000256" key="7">
    <source>
        <dbReference type="ARBA" id="ARBA00022833"/>
    </source>
</evidence>
<keyword evidence="14" id="KW-1185">Reference proteome</keyword>
<accession>A0A0C1QWC2</accession>
<protein>
    <recommendedName>
        <fullName evidence="9">Peptidase T</fullName>
        <ecNumber evidence="9">3.4.11.4</ecNumber>
    </recommendedName>
    <alternativeName>
        <fullName evidence="9">Aminotripeptidase</fullName>
        <shortName evidence="9">Tripeptidase</shortName>
    </alternativeName>
    <alternativeName>
        <fullName evidence="9">Tripeptide aminopeptidase</fullName>
    </alternativeName>
</protein>
<dbReference type="InterPro" id="IPR036264">
    <property type="entry name" value="Bact_exopeptidase_dim_dom"/>
</dbReference>
<sequence length="406" mass="45262">MSKLVERFLNYVKYDTKSDENSNTLPSTEGQLVLGKSLVEELQAIGMADVAMDDKGFVTATLPSNIDKKVPTIGFLAHMDTAPDYSGTNVNPQIVKNYDGGDIKLNENTILSTKDFPEIKNYAGKTLITTDGTTLLGGDDKAGIAEIMTAMEYLINHPEIKHGTIRVAFTPDEEVGSGCNNFNVEKFNADFAYTLDGGEIGEIQYETFNAAGVEVKFHGRNVHPGSAKGKMIHASLIAMEYINKLPENERPETTEEYEGFYMLDEIHGEVEEAKASFLIRDFYMDKFQARKSYMKEIASELNKKYGEGTVEIDISDTYYNMREKIEAEMHIVETVIEAMKQVNIEPLVVPVRGGTDGSKLSYMGLPTPNIFTGGHNFHGKFEYIVIESMEKAVEVILKIIEIYANK</sequence>
<feature type="active site" evidence="9 10">
    <location>
        <position position="80"/>
    </location>
</feature>
<dbReference type="Gene3D" id="3.40.630.10">
    <property type="entry name" value="Zn peptidases"/>
    <property type="match status" value="1"/>
</dbReference>
<evidence type="ECO:0000256" key="4">
    <source>
        <dbReference type="ARBA" id="ARBA00022670"/>
    </source>
</evidence>
<evidence type="ECO:0000256" key="6">
    <source>
        <dbReference type="ARBA" id="ARBA00022801"/>
    </source>
</evidence>
<keyword evidence="6 9" id="KW-0378">Hydrolase</keyword>
<dbReference type="PANTHER" id="PTHR42994">
    <property type="entry name" value="PEPTIDASE T"/>
    <property type="match status" value="1"/>
</dbReference>
<feature type="binding site" evidence="9 11">
    <location>
        <position position="139"/>
    </location>
    <ligand>
        <name>Zn(2+)</name>
        <dbReference type="ChEBI" id="CHEBI:29105"/>
        <label>1</label>
    </ligand>
</feature>
<dbReference type="EMBL" id="AYSO01000019">
    <property type="protein sequence ID" value="KIE45297.1"/>
    <property type="molecule type" value="Genomic_DNA"/>
</dbReference>
<dbReference type="NCBIfam" id="TIGR01882">
    <property type="entry name" value="peptidase-T"/>
    <property type="match status" value="1"/>
</dbReference>
<dbReference type="GO" id="GO:0008237">
    <property type="term" value="F:metallopeptidase activity"/>
    <property type="evidence" value="ECO:0007669"/>
    <property type="project" value="UniProtKB-KW"/>
</dbReference>
<keyword evidence="9" id="KW-0963">Cytoplasm</keyword>
<dbReference type="OrthoDB" id="9804934at2"/>
<feature type="binding site" evidence="9 11">
    <location>
        <position position="78"/>
    </location>
    <ligand>
        <name>Zn(2+)</name>
        <dbReference type="ChEBI" id="CHEBI:29105"/>
        <label>1</label>
    </ligand>
</feature>
<gene>
    <name evidence="9 13" type="primary">pepT</name>
    <name evidence="13" type="ORF">U732_2829</name>
</gene>
<dbReference type="GO" id="GO:0006508">
    <property type="term" value="P:proteolysis"/>
    <property type="evidence" value="ECO:0007669"/>
    <property type="project" value="UniProtKB-UniRule"/>
</dbReference>
<evidence type="ECO:0000256" key="5">
    <source>
        <dbReference type="ARBA" id="ARBA00022723"/>
    </source>
</evidence>
<dbReference type="RefSeq" id="WP_039635564.1">
    <property type="nucleotide sequence ID" value="NZ_AYSO01000019.1"/>
</dbReference>
<dbReference type="AlphaFoldDB" id="A0A0C1QWC2"/>
<keyword evidence="7 9" id="KW-0862">Zinc</keyword>
<dbReference type="SUPFAM" id="SSF53187">
    <property type="entry name" value="Zn-dependent exopeptidases"/>
    <property type="match status" value="1"/>
</dbReference>
<feature type="binding site" evidence="9 11">
    <location>
        <position position="139"/>
    </location>
    <ligand>
        <name>Zn(2+)</name>
        <dbReference type="ChEBI" id="CHEBI:29105"/>
        <label>2</label>
    </ligand>
</feature>
<keyword evidence="3 9" id="KW-0031">Aminopeptidase</keyword>
<evidence type="ECO:0000256" key="8">
    <source>
        <dbReference type="ARBA" id="ARBA00023049"/>
    </source>
</evidence>
<feature type="binding site" evidence="9 11">
    <location>
        <position position="378"/>
    </location>
    <ligand>
        <name>Zn(2+)</name>
        <dbReference type="ChEBI" id="CHEBI:29105"/>
        <label>2</label>
    </ligand>
</feature>
<dbReference type="Pfam" id="PF01546">
    <property type="entry name" value="Peptidase_M20"/>
    <property type="match status" value="1"/>
</dbReference>
<dbReference type="CDD" id="cd03892">
    <property type="entry name" value="M20_peptT"/>
    <property type="match status" value="1"/>
</dbReference>
<feature type="domain" description="Peptidase M20 dimerisation" evidence="12">
    <location>
        <begin position="205"/>
        <end position="308"/>
    </location>
</feature>
<comment type="caution">
    <text evidence="13">The sequence shown here is derived from an EMBL/GenBank/DDBJ whole genome shotgun (WGS) entry which is preliminary data.</text>
</comment>
<dbReference type="InterPro" id="IPR002933">
    <property type="entry name" value="Peptidase_M20"/>
</dbReference>
<keyword evidence="8 9" id="KW-0482">Metalloprotease</keyword>
<dbReference type="InterPro" id="IPR010161">
    <property type="entry name" value="Peptidase_M20B"/>
</dbReference>
<dbReference type="PIRSF" id="PIRSF037215">
    <property type="entry name" value="Peptidase_M20B"/>
    <property type="match status" value="1"/>
</dbReference>
<dbReference type="SUPFAM" id="SSF55031">
    <property type="entry name" value="Bacterial exopeptidase dimerisation domain"/>
    <property type="match status" value="1"/>
</dbReference>
<evidence type="ECO:0000259" key="12">
    <source>
        <dbReference type="Pfam" id="PF07687"/>
    </source>
</evidence>
<dbReference type="HAMAP" id="MF_00550">
    <property type="entry name" value="Aminopeptidase_M20"/>
    <property type="match status" value="1"/>
</dbReference>
<reference evidence="13 14" key="1">
    <citation type="journal article" date="2015" name="Infect. Genet. Evol.">
        <title>Genomic sequences of six botulinum neurotoxin-producing strains representing three clostridial species illustrate the mobility and diversity of botulinum neurotoxin genes.</title>
        <authorList>
            <person name="Smith T.J."/>
            <person name="Hill K.K."/>
            <person name="Xie G."/>
            <person name="Foley B.T."/>
            <person name="Williamson C.H."/>
            <person name="Foster J.T."/>
            <person name="Johnson S.L."/>
            <person name="Chertkov O."/>
            <person name="Teshima H."/>
            <person name="Gibbons H.S."/>
            <person name="Johnsky L.A."/>
            <person name="Karavis M.A."/>
            <person name="Smith L.A."/>
        </authorList>
    </citation>
    <scope>NUCLEOTIDE SEQUENCE [LARGE SCALE GENOMIC DNA]</scope>
    <source>
        <strain evidence="13 14">CDC 2741</strain>
    </source>
</reference>
<evidence type="ECO:0000256" key="9">
    <source>
        <dbReference type="HAMAP-Rule" id="MF_00550"/>
    </source>
</evidence>
<dbReference type="EC" id="3.4.11.4" evidence="9"/>
<organism evidence="13 14">
    <name type="scientific">Clostridium argentinense CDC 2741</name>
    <dbReference type="NCBI Taxonomy" id="1418104"/>
    <lineage>
        <taxon>Bacteria</taxon>
        <taxon>Bacillati</taxon>
        <taxon>Bacillota</taxon>
        <taxon>Clostridia</taxon>
        <taxon>Eubacteriales</taxon>
        <taxon>Clostridiaceae</taxon>
        <taxon>Clostridium</taxon>
    </lineage>
</organism>
<evidence type="ECO:0000256" key="1">
    <source>
        <dbReference type="ARBA" id="ARBA00000870"/>
    </source>
</evidence>
<dbReference type="GO" id="GO:0045148">
    <property type="term" value="F:tripeptide aminopeptidase activity"/>
    <property type="evidence" value="ECO:0007669"/>
    <property type="project" value="UniProtKB-UniRule"/>
</dbReference>
<dbReference type="InterPro" id="IPR011650">
    <property type="entry name" value="Peptidase_M20_dimer"/>
</dbReference>
<comment type="function">
    <text evidence="9">Cleaves the N-terminal amino acid of tripeptides.</text>
</comment>
<evidence type="ECO:0000256" key="10">
    <source>
        <dbReference type="PIRSR" id="PIRSR037215-1"/>
    </source>
</evidence>
<dbReference type="GO" id="GO:0008270">
    <property type="term" value="F:zinc ion binding"/>
    <property type="evidence" value="ECO:0007669"/>
    <property type="project" value="UniProtKB-UniRule"/>
</dbReference>
<comment type="subcellular location">
    <subcellularLocation>
        <location evidence="9">Cytoplasm</location>
    </subcellularLocation>
</comment>
<keyword evidence="4 9" id="KW-0645">Protease</keyword>
<evidence type="ECO:0000313" key="14">
    <source>
        <dbReference type="Proteomes" id="UP000031366"/>
    </source>
</evidence>